<dbReference type="Gene3D" id="1.10.30.10">
    <property type="entry name" value="High mobility group box domain"/>
    <property type="match status" value="1"/>
</dbReference>
<dbReference type="AlphaFoldDB" id="L9JAU1"/>
<dbReference type="InterPro" id="IPR025740">
    <property type="entry name" value="FAM110"/>
</dbReference>
<keyword evidence="2" id="KW-0539">Nucleus</keyword>
<dbReference type="CDD" id="cd21979">
    <property type="entry name" value="HMG-box_HMGB_rpt2"/>
    <property type="match status" value="1"/>
</dbReference>
<feature type="compositionally biased region" description="Polar residues" evidence="3">
    <location>
        <begin position="440"/>
        <end position="450"/>
    </location>
</feature>
<dbReference type="SUPFAM" id="SSF47095">
    <property type="entry name" value="HMG-box"/>
    <property type="match status" value="1"/>
</dbReference>
<dbReference type="EMBL" id="KB321095">
    <property type="protein sequence ID" value="ELW47646.1"/>
    <property type="molecule type" value="Genomic_DNA"/>
</dbReference>
<feature type="region of interest" description="Disordered" evidence="3">
    <location>
        <begin position="121"/>
        <end position="188"/>
    </location>
</feature>
<reference evidence="6" key="2">
    <citation type="journal article" date="2013" name="Nat. Commun.">
        <title>Genome of the Chinese tree shrew.</title>
        <authorList>
            <person name="Fan Y."/>
            <person name="Huang Z.Y."/>
            <person name="Cao C.C."/>
            <person name="Chen C.S."/>
            <person name="Chen Y.X."/>
            <person name="Fan D.D."/>
            <person name="He J."/>
            <person name="Hou H.L."/>
            <person name="Hu L."/>
            <person name="Hu X.T."/>
            <person name="Jiang X.T."/>
            <person name="Lai R."/>
            <person name="Lang Y.S."/>
            <person name="Liang B."/>
            <person name="Liao S.G."/>
            <person name="Mu D."/>
            <person name="Ma Y.Y."/>
            <person name="Niu Y.Y."/>
            <person name="Sun X.Q."/>
            <person name="Xia J.Q."/>
            <person name="Xiao J."/>
            <person name="Xiong Z.Q."/>
            <person name="Xu L."/>
            <person name="Yang L."/>
            <person name="Zhang Y."/>
            <person name="Zhao W."/>
            <person name="Zhao X.D."/>
            <person name="Zheng Y.T."/>
            <person name="Zhou J.M."/>
            <person name="Zhu Y.B."/>
            <person name="Zhang G.J."/>
            <person name="Wang J."/>
            <person name="Yao Y.G."/>
        </authorList>
    </citation>
    <scope>NUCLEOTIDE SEQUENCE [LARGE SCALE GENOMIC DNA]</scope>
</reference>
<evidence type="ECO:0000313" key="6">
    <source>
        <dbReference type="Proteomes" id="UP000011518"/>
    </source>
</evidence>
<evidence type="ECO:0000256" key="1">
    <source>
        <dbReference type="ARBA" id="ARBA00010576"/>
    </source>
</evidence>
<reference evidence="6" key="1">
    <citation type="submission" date="2012-07" db="EMBL/GenBank/DDBJ databases">
        <title>Genome of the Chinese tree shrew, a rising model animal genetically related to primates.</title>
        <authorList>
            <person name="Zhang G."/>
            <person name="Fan Y."/>
            <person name="Yao Y."/>
            <person name="Huang Z."/>
        </authorList>
    </citation>
    <scope>NUCLEOTIDE SEQUENCE [LARGE SCALE GENOMIC DNA]</scope>
</reference>
<evidence type="ECO:0000259" key="4">
    <source>
        <dbReference type="PROSITE" id="PS50118"/>
    </source>
</evidence>
<feature type="region of interest" description="Disordered" evidence="3">
    <location>
        <begin position="347"/>
        <end position="376"/>
    </location>
</feature>
<dbReference type="PRINTS" id="PR00886">
    <property type="entry name" value="HIGHMOBLTY12"/>
</dbReference>
<dbReference type="PANTHER" id="PTHR14758:SF3">
    <property type="entry name" value="PROTEIN FAM110D"/>
    <property type="match status" value="1"/>
</dbReference>
<evidence type="ECO:0000256" key="3">
    <source>
        <dbReference type="SAM" id="MobiDB-lite"/>
    </source>
</evidence>
<dbReference type="PROSITE" id="PS50118">
    <property type="entry name" value="HMG_BOX_2"/>
    <property type="match status" value="1"/>
</dbReference>
<dbReference type="STRING" id="246437.L9JAU1"/>
<protein>
    <submittedName>
        <fullName evidence="5">Glycine/arginine-rich protein 1</fullName>
    </submittedName>
</protein>
<dbReference type="InterPro" id="IPR009071">
    <property type="entry name" value="HMG_box_dom"/>
</dbReference>
<sequence length="485" mass="52393">MFLFSIPKEDSLMGKVFELLLLRICVVGETKEKFKDPNAPKRPPSAFFLFCSEYRPKIKEHPGLSIGDIAKKLGELWTSTAADGTQPRKKAAKLEEKHGKAIAAYRAEGKPDAAKKAVVKAEKSKKKEEEEDEEDEEDEEEEEDEENDDEQPSGKRRRFSRSDSGLQDVESHGTVRGPHGGADDQILSPGQGARELCGGRSATSLGAAHHCCRFLKKLCAPAGLWGSVGLSTAKMLLASPSTPSRGRTPSAVERLEADKAKYVKTHQVIARRQEPALRGGPGPPTPHLCNELGAPASPRTPRPARRGSGRRQPRPDSLVFYRQKRDCKASVNKENAKGQGLVRRLFLGAPRDTAPSSPTPTERPAAPGSWVAPQDAPEAAGKRALCPTCSLPLSEKERFFNYCGLERALVEVLGAERFSPQSWGADASPQTGASPPHGSGDTSDWTSSNGDADGRDGPQLPQLCCPLVATGYEALPGEDPKQIAK</sequence>
<proteinExistence type="inferred from homology"/>
<feature type="region of interest" description="Disordered" evidence="3">
    <location>
        <begin position="274"/>
        <end position="319"/>
    </location>
</feature>
<dbReference type="eggNOG" id="ENOG502S0DB">
    <property type="taxonomic scope" value="Eukaryota"/>
</dbReference>
<dbReference type="InterPro" id="IPR025741">
    <property type="entry name" value="FAM110_C"/>
</dbReference>
<name>L9JAU1_TUPCH</name>
<organism evidence="5 6">
    <name type="scientific">Tupaia chinensis</name>
    <name type="common">Chinese tree shrew</name>
    <name type="synonym">Tupaia belangeri chinensis</name>
    <dbReference type="NCBI Taxonomy" id="246437"/>
    <lineage>
        <taxon>Eukaryota</taxon>
        <taxon>Metazoa</taxon>
        <taxon>Chordata</taxon>
        <taxon>Craniata</taxon>
        <taxon>Vertebrata</taxon>
        <taxon>Euteleostomi</taxon>
        <taxon>Mammalia</taxon>
        <taxon>Eutheria</taxon>
        <taxon>Euarchontoglires</taxon>
        <taxon>Scandentia</taxon>
        <taxon>Tupaiidae</taxon>
        <taxon>Tupaia</taxon>
    </lineage>
</organism>
<dbReference type="Pfam" id="PF14161">
    <property type="entry name" value="FAM110_N"/>
    <property type="match status" value="1"/>
</dbReference>
<feature type="compositionally biased region" description="Acidic residues" evidence="3">
    <location>
        <begin position="129"/>
        <end position="151"/>
    </location>
</feature>
<dbReference type="InterPro" id="IPR036910">
    <property type="entry name" value="HMG_box_dom_sf"/>
</dbReference>
<dbReference type="SMART" id="SM00398">
    <property type="entry name" value="HMG"/>
    <property type="match status" value="1"/>
</dbReference>
<dbReference type="GO" id="GO:0005634">
    <property type="term" value="C:nucleus"/>
    <property type="evidence" value="ECO:0007669"/>
    <property type="project" value="UniProtKB-UniRule"/>
</dbReference>
<dbReference type="PANTHER" id="PTHR14758">
    <property type="entry name" value="AGAP005440-PA"/>
    <property type="match status" value="1"/>
</dbReference>
<dbReference type="InterPro" id="IPR025739">
    <property type="entry name" value="FAM110_N"/>
</dbReference>
<dbReference type="GO" id="GO:0003677">
    <property type="term" value="F:DNA binding"/>
    <property type="evidence" value="ECO:0007669"/>
    <property type="project" value="UniProtKB-UniRule"/>
</dbReference>
<comment type="similarity">
    <text evidence="1">Belongs to the FAM110 family.</text>
</comment>
<accession>L9JAU1</accession>
<evidence type="ECO:0000313" key="5">
    <source>
        <dbReference type="EMBL" id="ELW47646.1"/>
    </source>
</evidence>
<evidence type="ECO:0000256" key="2">
    <source>
        <dbReference type="PROSITE-ProRule" id="PRU00267"/>
    </source>
</evidence>
<dbReference type="InParanoid" id="L9JAU1"/>
<feature type="domain" description="HMG box" evidence="4">
    <location>
        <begin position="40"/>
        <end position="106"/>
    </location>
</feature>
<feature type="DNA-binding region" description="HMG box" evidence="2">
    <location>
        <begin position="40"/>
        <end position="106"/>
    </location>
</feature>
<dbReference type="Pfam" id="PF00505">
    <property type="entry name" value="HMG_box"/>
    <property type="match status" value="1"/>
</dbReference>
<keyword evidence="6" id="KW-1185">Reference proteome</keyword>
<gene>
    <name evidence="5" type="ORF">TREES_T100021893</name>
</gene>
<feature type="region of interest" description="Disordered" evidence="3">
    <location>
        <begin position="421"/>
        <end position="463"/>
    </location>
</feature>
<keyword evidence="2" id="KW-0238">DNA-binding</keyword>
<feature type="compositionally biased region" description="Basic residues" evidence="3">
    <location>
        <begin position="302"/>
        <end position="312"/>
    </location>
</feature>
<dbReference type="Pfam" id="PF14160">
    <property type="entry name" value="FAM110_C"/>
    <property type="match status" value="1"/>
</dbReference>
<dbReference type="Proteomes" id="UP000011518">
    <property type="component" value="Unassembled WGS sequence"/>
</dbReference>